<reference evidence="2 3" key="2">
    <citation type="submission" date="2017-10" db="EMBL/GenBank/DDBJ databases">
        <title>Extensive intraspecific genome diversity in a model arbuscular mycorrhizal fungus.</title>
        <authorList>
            <person name="Chen E.C.H."/>
            <person name="Morin E."/>
            <person name="Baudet D."/>
            <person name="Noel J."/>
            <person name="Ndikumana S."/>
            <person name="Charron P."/>
            <person name="St-Onge C."/>
            <person name="Giorgi J."/>
            <person name="Grigoriev I.V."/>
            <person name="Roux C."/>
            <person name="Martin F.M."/>
            <person name="Corradi N."/>
        </authorList>
    </citation>
    <scope>NUCLEOTIDE SEQUENCE [LARGE SCALE GENOMIC DNA]</scope>
    <source>
        <strain evidence="2 3">C2</strain>
    </source>
</reference>
<organism evidence="2 3">
    <name type="scientific">Rhizophagus irregularis</name>
    <dbReference type="NCBI Taxonomy" id="588596"/>
    <lineage>
        <taxon>Eukaryota</taxon>
        <taxon>Fungi</taxon>
        <taxon>Fungi incertae sedis</taxon>
        <taxon>Mucoromycota</taxon>
        <taxon>Glomeromycotina</taxon>
        <taxon>Glomeromycetes</taxon>
        <taxon>Glomerales</taxon>
        <taxon>Glomeraceae</taxon>
        <taxon>Rhizophagus</taxon>
    </lineage>
</organism>
<feature type="compositionally biased region" description="Polar residues" evidence="1">
    <location>
        <begin position="1"/>
        <end position="22"/>
    </location>
</feature>
<evidence type="ECO:0000313" key="2">
    <source>
        <dbReference type="EMBL" id="PKK58757.1"/>
    </source>
</evidence>
<dbReference type="VEuPathDB" id="FungiDB:RhiirFUN_004513"/>
<accession>A0A2N1MAV4</accession>
<proteinExistence type="predicted"/>
<evidence type="ECO:0008006" key="4">
    <source>
        <dbReference type="Google" id="ProtNLM"/>
    </source>
</evidence>
<dbReference type="VEuPathDB" id="FungiDB:FUN_022697"/>
<sequence>MRQQTTVGQSKKKQSSIPVASKTTKEEKLRLAMEEPDKKKRKDSGSNPATIKHRPATNESLPVDDAQAIDHEFYLIDEEQYNTNMESMYDARRKRQQIFDQSLIPEVDQQSNDVRKKRHQFLNPAEVDQQYSDEDFLPIDDLTLSDDDKTLNMNDVLNKQFSASDFDDTAVTSNTRVNFSDTWILLWIFKYQSRFQLSDSAIDALIKFFKLVLSDVDKNRFDNFPSSAYMAKKLMGFVKKSKVYVICPECNKLFNPTEVISTSSADSSTKCNHVEFPNHPMRSQRKSCNTDLLKKVPISKGYIWRPIMIYPLPCLKTQLVALYQRAGFEELLRKWTNRGVNQGLMFDIYDGDIWKTFPSQHDIPDPSPFFTPESADSHLGIMLNLDWFQLFDSRTYSCGVIYGVICNLPRDIRFKKENMLTLGLLPGPVEHGFDLPVSSKHPTGKRIRLAVICCSNDIPAARKLCGHISALVGCHRCYKHAESNGDNKKANFRGFVDIDEWFIERSLNEHRRNAESWLSCISNEERKRHVSDTHVRWSEMLRLLYFNPIRHLIVDPMHCLFLGIARWIVK</sequence>
<dbReference type="EMBL" id="LLXL01003399">
    <property type="protein sequence ID" value="PKK58757.1"/>
    <property type="molecule type" value="Genomic_DNA"/>
</dbReference>
<dbReference type="VEuPathDB" id="FungiDB:RhiirA1_542721"/>
<dbReference type="PANTHER" id="PTHR46579:SF2">
    <property type="entry name" value="C2H2-TYPE DOMAIN-CONTAINING PROTEIN"/>
    <property type="match status" value="1"/>
</dbReference>
<reference evidence="2 3" key="1">
    <citation type="submission" date="2016-04" db="EMBL/GenBank/DDBJ databases">
        <title>Genome analyses suggest a sexual origin of heterokaryosis in a supposedly ancient asexual fungus.</title>
        <authorList>
            <person name="Ropars J."/>
            <person name="Sedzielewska K."/>
            <person name="Noel J."/>
            <person name="Charron P."/>
            <person name="Farinelli L."/>
            <person name="Marton T."/>
            <person name="Kruger M."/>
            <person name="Pelin A."/>
            <person name="Brachmann A."/>
            <person name="Corradi N."/>
        </authorList>
    </citation>
    <scope>NUCLEOTIDE SEQUENCE [LARGE SCALE GENOMIC DNA]</scope>
    <source>
        <strain evidence="2 3">C2</strain>
    </source>
</reference>
<feature type="region of interest" description="Disordered" evidence="1">
    <location>
        <begin position="1"/>
        <end position="63"/>
    </location>
</feature>
<dbReference type="PANTHER" id="PTHR46579">
    <property type="entry name" value="F5/8 TYPE C DOMAIN-CONTAINING PROTEIN-RELATED"/>
    <property type="match status" value="1"/>
</dbReference>
<dbReference type="VEuPathDB" id="FungiDB:RhiirA1_396016"/>
<dbReference type="VEuPathDB" id="FungiDB:FUN_012246"/>
<protein>
    <recommendedName>
        <fullName evidence="4">Transposase domain-containing protein</fullName>
    </recommendedName>
</protein>
<evidence type="ECO:0000256" key="1">
    <source>
        <dbReference type="SAM" id="MobiDB-lite"/>
    </source>
</evidence>
<name>A0A2N1MAV4_9GLOM</name>
<dbReference type="Proteomes" id="UP000233469">
    <property type="component" value="Unassembled WGS sequence"/>
</dbReference>
<dbReference type="AlphaFoldDB" id="A0A2N1MAV4"/>
<evidence type="ECO:0000313" key="3">
    <source>
        <dbReference type="Proteomes" id="UP000233469"/>
    </source>
</evidence>
<feature type="compositionally biased region" description="Basic and acidic residues" evidence="1">
    <location>
        <begin position="23"/>
        <end position="38"/>
    </location>
</feature>
<gene>
    <name evidence="2" type="ORF">RhiirC2_795811</name>
</gene>
<comment type="caution">
    <text evidence="2">The sequence shown here is derived from an EMBL/GenBank/DDBJ whole genome shotgun (WGS) entry which is preliminary data.</text>
</comment>